<accession>A0A8B8EBY9</accession>
<dbReference type="RefSeq" id="XP_022338162.1">
    <property type="nucleotide sequence ID" value="XM_022482454.1"/>
</dbReference>
<dbReference type="AlphaFoldDB" id="A0A8B8EBY9"/>
<evidence type="ECO:0000313" key="4">
    <source>
        <dbReference type="RefSeq" id="XP_022338162.1"/>
    </source>
</evidence>
<keyword evidence="2" id="KW-0812">Transmembrane</keyword>
<organism evidence="3 4">
    <name type="scientific">Crassostrea virginica</name>
    <name type="common">Eastern oyster</name>
    <dbReference type="NCBI Taxonomy" id="6565"/>
    <lineage>
        <taxon>Eukaryota</taxon>
        <taxon>Metazoa</taxon>
        <taxon>Spiralia</taxon>
        <taxon>Lophotrochozoa</taxon>
        <taxon>Mollusca</taxon>
        <taxon>Bivalvia</taxon>
        <taxon>Autobranchia</taxon>
        <taxon>Pteriomorphia</taxon>
        <taxon>Ostreida</taxon>
        <taxon>Ostreoidea</taxon>
        <taxon>Ostreidae</taxon>
        <taxon>Crassostrea</taxon>
    </lineage>
</organism>
<name>A0A8B8EBY9_CRAVI</name>
<sequence>MDVRANPESKLAGFSFSGLVNITNTIAGVIEGSGTSSAGINVTDTSTDVVKYLLKIGIPCAIIAVLVLVILCWKFKDHQLMKWIKCTNIENGAHNDTQEQSGANDDIELNEKELLTTESTNRRLSPAGENSLNSED</sequence>
<evidence type="ECO:0000256" key="1">
    <source>
        <dbReference type="SAM" id="MobiDB-lite"/>
    </source>
</evidence>
<dbReference type="GeneID" id="111133788"/>
<gene>
    <name evidence="4" type="primary">LOC111133788</name>
</gene>
<keyword evidence="2" id="KW-1133">Transmembrane helix</keyword>
<keyword evidence="3" id="KW-1185">Reference proteome</keyword>
<evidence type="ECO:0000313" key="3">
    <source>
        <dbReference type="Proteomes" id="UP000694844"/>
    </source>
</evidence>
<feature type="region of interest" description="Disordered" evidence="1">
    <location>
        <begin position="115"/>
        <end position="136"/>
    </location>
</feature>
<dbReference type="Proteomes" id="UP000694844">
    <property type="component" value="Chromosome 5"/>
</dbReference>
<protein>
    <submittedName>
        <fullName evidence="4">Uncharacterized protein LOC111133788</fullName>
    </submittedName>
</protein>
<proteinExistence type="predicted"/>
<evidence type="ECO:0000256" key="2">
    <source>
        <dbReference type="SAM" id="Phobius"/>
    </source>
</evidence>
<reference evidence="4" key="1">
    <citation type="submission" date="2025-08" db="UniProtKB">
        <authorList>
            <consortium name="RefSeq"/>
        </authorList>
    </citation>
    <scope>IDENTIFICATION</scope>
    <source>
        <tissue evidence="4">Whole sample</tissue>
    </source>
</reference>
<keyword evidence="2" id="KW-0472">Membrane</keyword>
<feature type="transmembrane region" description="Helical" evidence="2">
    <location>
        <begin position="52"/>
        <end position="73"/>
    </location>
</feature>
<dbReference type="KEGG" id="cvn:111133788"/>
<feature type="compositionally biased region" description="Polar residues" evidence="1">
    <location>
        <begin position="116"/>
        <end position="136"/>
    </location>
</feature>